<protein>
    <submittedName>
        <fullName evidence="2">Transposase</fullName>
    </submittedName>
</protein>
<gene>
    <name evidence="2" type="ORF">MJA45_03910</name>
</gene>
<feature type="domain" description="Transposase IS204/IS1001/IS1096/IS1165 DDE" evidence="1">
    <location>
        <begin position="2"/>
        <end position="47"/>
    </location>
</feature>
<dbReference type="AlphaFoldDB" id="A0AA96RG66"/>
<keyword evidence="3" id="KW-1185">Reference proteome</keyword>
<dbReference type="Proteomes" id="UP001305702">
    <property type="component" value="Chromosome"/>
</dbReference>
<dbReference type="KEGG" id="paun:MJA45_03910"/>
<accession>A0AA96RG66</accession>
<evidence type="ECO:0000313" key="3">
    <source>
        <dbReference type="Proteomes" id="UP001305702"/>
    </source>
</evidence>
<evidence type="ECO:0000259" key="1">
    <source>
        <dbReference type="Pfam" id="PF01610"/>
    </source>
</evidence>
<sequence>MKWRAEIESYFQYRVSNAPMEGTNNKIKVLKRRAYGYSSMRHFETRIRMECKSA</sequence>
<dbReference type="InterPro" id="IPR002560">
    <property type="entry name" value="Transposase_DDE"/>
</dbReference>
<organism evidence="2 3">
    <name type="scientific">Paenibacillus aurantius</name>
    <dbReference type="NCBI Taxonomy" id="2918900"/>
    <lineage>
        <taxon>Bacteria</taxon>
        <taxon>Bacillati</taxon>
        <taxon>Bacillota</taxon>
        <taxon>Bacilli</taxon>
        <taxon>Bacillales</taxon>
        <taxon>Paenibacillaceae</taxon>
        <taxon>Paenibacillus</taxon>
    </lineage>
</organism>
<proteinExistence type="predicted"/>
<name>A0AA96RG66_9BACL</name>
<evidence type="ECO:0000313" key="2">
    <source>
        <dbReference type="EMBL" id="WNQ12206.1"/>
    </source>
</evidence>
<dbReference type="Pfam" id="PF01610">
    <property type="entry name" value="DDE_Tnp_ISL3"/>
    <property type="match status" value="1"/>
</dbReference>
<reference evidence="2 3" key="1">
    <citation type="submission" date="2022-02" db="EMBL/GenBank/DDBJ databases">
        <title>Paenibacillus sp. MBLB1776 Whole Genome Shotgun Sequencing.</title>
        <authorList>
            <person name="Hwang C.Y."/>
            <person name="Cho E.-S."/>
            <person name="Seo M.-J."/>
        </authorList>
    </citation>
    <scope>NUCLEOTIDE SEQUENCE [LARGE SCALE GENOMIC DNA]</scope>
    <source>
        <strain evidence="2 3">MBLB1776</strain>
    </source>
</reference>
<dbReference type="EMBL" id="CP130318">
    <property type="protein sequence ID" value="WNQ12206.1"/>
    <property type="molecule type" value="Genomic_DNA"/>
</dbReference>